<dbReference type="RefSeq" id="WP_281447672.1">
    <property type="nucleotide sequence ID" value="NZ_JASBAO010000001.1"/>
</dbReference>
<keyword evidence="10 15" id="KW-0274">FAD</keyword>
<dbReference type="PANTHER" id="PTHR22749:SF6">
    <property type="entry name" value="RIBOFLAVIN KINASE"/>
    <property type="match status" value="1"/>
</dbReference>
<keyword evidence="7 15" id="KW-0548">Nucleotidyltransferase</keyword>
<evidence type="ECO:0000256" key="7">
    <source>
        <dbReference type="ARBA" id="ARBA00022695"/>
    </source>
</evidence>
<dbReference type="InterPro" id="IPR023465">
    <property type="entry name" value="Riboflavin_kinase_dom_sf"/>
</dbReference>
<dbReference type="NCBIfam" id="NF004160">
    <property type="entry name" value="PRK05627.1-3"/>
    <property type="match status" value="1"/>
</dbReference>
<dbReference type="Gene3D" id="3.40.50.620">
    <property type="entry name" value="HUPs"/>
    <property type="match status" value="1"/>
</dbReference>
<dbReference type="InterPro" id="IPR023468">
    <property type="entry name" value="Riboflavin_kinase"/>
</dbReference>
<evidence type="ECO:0000256" key="6">
    <source>
        <dbReference type="ARBA" id="ARBA00022679"/>
    </source>
</evidence>
<keyword evidence="8 15" id="KW-0547">Nucleotide-binding</keyword>
<proteinExistence type="inferred from homology"/>
<dbReference type="EMBL" id="JASBAO010000001">
    <property type="protein sequence ID" value="MDI2090538.1"/>
    <property type="molecule type" value="Genomic_DNA"/>
</dbReference>
<dbReference type="InterPro" id="IPR014729">
    <property type="entry name" value="Rossmann-like_a/b/a_fold"/>
</dbReference>
<dbReference type="NCBIfam" id="TIGR00125">
    <property type="entry name" value="cyt_tran_rel"/>
    <property type="match status" value="1"/>
</dbReference>
<dbReference type="NCBIfam" id="TIGR00083">
    <property type="entry name" value="ribF"/>
    <property type="match status" value="1"/>
</dbReference>
<evidence type="ECO:0000256" key="3">
    <source>
        <dbReference type="ARBA" id="ARBA00005201"/>
    </source>
</evidence>
<keyword evidence="12" id="KW-0511">Multifunctional enzyme</keyword>
<dbReference type="EC" id="2.7.1.26" evidence="15"/>
<dbReference type="InterPro" id="IPR015865">
    <property type="entry name" value="Riboflavin_kinase_bac/euk"/>
</dbReference>
<dbReference type="InterPro" id="IPR015864">
    <property type="entry name" value="FAD_synthase"/>
</dbReference>
<comment type="pathway">
    <text evidence="2 15">Cofactor biosynthesis; FAD biosynthesis; FAD from FMN: step 1/1.</text>
</comment>
<evidence type="ECO:0000256" key="5">
    <source>
        <dbReference type="ARBA" id="ARBA00022643"/>
    </source>
</evidence>
<evidence type="ECO:0000256" key="4">
    <source>
        <dbReference type="ARBA" id="ARBA00022630"/>
    </source>
</evidence>
<evidence type="ECO:0000313" key="18">
    <source>
        <dbReference type="Proteomes" id="UP001431634"/>
    </source>
</evidence>
<feature type="domain" description="Riboflavin kinase" evidence="16">
    <location>
        <begin position="182"/>
        <end position="307"/>
    </location>
</feature>
<sequence>MTIILKDGQPIPKEARLTATALGNFDGVHRGHIYLLEQLRQQCPNRLLSVVTFEPHPRQLFRAEEEPFRLTTADERNAILNQLGVDYIFQINFTPQFAKLSAHDFIHKILHNSFGIVHIACGDGFAFGNHRHGNTEYLTTETQKLGIGLSIIHPLQDDKGIISSSRVRHLLRSGQPEKASELLGRVWSIQSIVQHGDKRGRTIGFPTANLSLGEHLEPKCGVYAIEAALSDGKRYQGVANLGYRPTIGHQPKSCLEVHLFDFDQEIYDQELTVWLHHFIRAEKRFSGLDALKAQIAKDAQDAKTFLKMIDL</sequence>
<dbReference type="Proteomes" id="UP001431634">
    <property type="component" value="Unassembled WGS sequence"/>
</dbReference>
<keyword evidence="9 15" id="KW-0418">Kinase</keyword>
<keyword evidence="5 15" id="KW-0288">FMN</keyword>
<dbReference type="CDD" id="cd02064">
    <property type="entry name" value="FAD_synthetase_N"/>
    <property type="match status" value="1"/>
</dbReference>
<comment type="similarity">
    <text evidence="15">Belongs to the ribF family.</text>
</comment>
<dbReference type="Pfam" id="PF06574">
    <property type="entry name" value="FAD_syn"/>
    <property type="match status" value="1"/>
</dbReference>
<dbReference type="Gene3D" id="2.40.30.30">
    <property type="entry name" value="Riboflavin kinase-like"/>
    <property type="match status" value="1"/>
</dbReference>
<keyword evidence="11 15" id="KW-0067">ATP-binding</keyword>
<dbReference type="SUPFAM" id="SSF82114">
    <property type="entry name" value="Riboflavin kinase-like"/>
    <property type="match status" value="1"/>
</dbReference>
<keyword evidence="6 15" id="KW-0808">Transferase</keyword>
<evidence type="ECO:0000256" key="2">
    <source>
        <dbReference type="ARBA" id="ARBA00004726"/>
    </source>
</evidence>
<accession>A0ABT6Q0A5</accession>
<evidence type="ECO:0000256" key="10">
    <source>
        <dbReference type="ARBA" id="ARBA00022827"/>
    </source>
</evidence>
<dbReference type="PANTHER" id="PTHR22749">
    <property type="entry name" value="RIBOFLAVIN KINASE/FMN ADENYLYLTRANSFERASE"/>
    <property type="match status" value="1"/>
</dbReference>
<protein>
    <recommendedName>
        <fullName evidence="15">Riboflavin biosynthesis protein</fullName>
    </recommendedName>
    <domain>
        <recommendedName>
            <fullName evidence="15">Riboflavin kinase</fullName>
            <ecNumber evidence="15">2.7.1.26</ecNumber>
        </recommendedName>
        <alternativeName>
            <fullName evidence="15">Flavokinase</fullName>
        </alternativeName>
    </domain>
    <domain>
        <recommendedName>
            <fullName evidence="15">FMN adenylyltransferase</fullName>
            <ecNumber evidence="15">2.7.7.2</ecNumber>
        </recommendedName>
        <alternativeName>
            <fullName evidence="15">FAD pyrophosphorylase</fullName>
        </alternativeName>
        <alternativeName>
            <fullName evidence="15">FAD synthase</fullName>
        </alternativeName>
    </domain>
</protein>
<evidence type="ECO:0000259" key="16">
    <source>
        <dbReference type="SMART" id="SM00904"/>
    </source>
</evidence>
<comment type="function">
    <text evidence="1">Catalyzes the phosphorylation of riboflavin to FMN followed by the adenylation of FMN to FAD.</text>
</comment>
<keyword evidence="18" id="KW-1185">Reference proteome</keyword>
<evidence type="ECO:0000256" key="13">
    <source>
        <dbReference type="ARBA" id="ARBA00047880"/>
    </source>
</evidence>
<dbReference type="EC" id="2.7.7.2" evidence="15"/>
<dbReference type="NCBIfam" id="NF004162">
    <property type="entry name" value="PRK05627.1-5"/>
    <property type="match status" value="1"/>
</dbReference>
<evidence type="ECO:0000256" key="14">
    <source>
        <dbReference type="ARBA" id="ARBA00049494"/>
    </source>
</evidence>
<comment type="pathway">
    <text evidence="3 15">Cofactor biosynthesis; FMN biosynthesis; FMN from riboflavin (ATP route): step 1/1.</text>
</comment>
<comment type="catalytic activity">
    <reaction evidence="14 15">
        <text>FMN + ATP + H(+) = FAD + diphosphate</text>
        <dbReference type="Rhea" id="RHEA:17237"/>
        <dbReference type="ChEBI" id="CHEBI:15378"/>
        <dbReference type="ChEBI" id="CHEBI:30616"/>
        <dbReference type="ChEBI" id="CHEBI:33019"/>
        <dbReference type="ChEBI" id="CHEBI:57692"/>
        <dbReference type="ChEBI" id="CHEBI:58210"/>
        <dbReference type="EC" id="2.7.7.2"/>
    </reaction>
</comment>
<organism evidence="17 18">
    <name type="scientific">Commensalibacter oyaizuii</name>
    <dbReference type="NCBI Taxonomy" id="3043873"/>
    <lineage>
        <taxon>Bacteria</taxon>
        <taxon>Pseudomonadati</taxon>
        <taxon>Pseudomonadota</taxon>
        <taxon>Alphaproteobacteria</taxon>
        <taxon>Acetobacterales</taxon>
        <taxon>Acetobacteraceae</taxon>
    </lineage>
</organism>
<evidence type="ECO:0000256" key="9">
    <source>
        <dbReference type="ARBA" id="ARBA00022777"/>
    </source>
</evidence>
<dbReference type="InterPro" id="IPR002606">
    <property type="entry name" value="Riboflavin_kinase_bac"/>
</dbReference>
<dbReference type="SUPFAM" id="SSF52374">
    <property type="entry name" value="Nucleotidylyl transferase"/>
    <property type="match status" value="1"/>
</dbReference>
<evidence type="ECO:0000256" key="8">
    <source>
        <dbReference type="ARBA" id="ARBA00022741"/>
    </source>
</evidence>
<gene>
    <name evidence="17" type="ORF">QJV27_03945</name>
</gene>
<dbReference type="Pfam" id="PF01687">
    <property type="entry name" value="Flavokinase"/>
    <property type="match status" value="1"/>
</dbReference>
<evidence type="ECO:0000256" key="11">
    <source>
        <dbReference type="ARBA" id="ARBA00022840"/>
    </source>
</evidence>
<evidence type="ECO:0000256" key="15">
    <source>
        <dbReference type="PIRNR" id="PIRNR004491"/>
    </source>
</evidence>
<dbReference type="SMART" id="SM00904">
    <property type="entry name" value="Flavokinase"/>
    <property type="match status" value="1"/>
</dbReference>
<keyword evidence="4 15" id="KW-0285">Flavoprotein</keyword>
<evidence type="ECO:0000313" key="17">
    <source>
        <dbReference type="EMBL" id="MDI2090538.1"/>
    </source>
</evidence>
<dbReference type="PIRSF" id="PIRSF004491">
    <property type="entry name" value="FAD_Synth"/>
    <property type="match status" value="1"/>
</dbReference>
<dbReference type="InterPro" id="IPR004821">
    <property type="entry name" value="Cyt_trans-like"/>
</dbReference>
<dbReference type="GO" id="GO:0008531">
    <property type="term" value="F:riboflavin kinase activity"/>
    <property type="evidence" value="ECO:0007669"/>
    <property type="project" value="UniProtKB-EC"/>
</dbReference>
<comment type="caution">
    <text evidence="17">The sequence shown here is derived from an EMBL/GenBank/DDBJ whole genome shotgun (WGS) entry which is preliminary data.</text>
</comment>
<comment type="catalytic activity">
    <reaction evidence="13 15">
        <text>riboflavin + ATP = FMN + ADP + H(+)</text>
        <dbReference type="Rhea" id="RHEA:14357"/>
        <dbReference type="ChEBI" id="CHEBI:15378"/>
        <dbReference type="ChEBI" id="CHEBI:30616"/>
        <dbReference type="ChEBI" id="CHEBI:57986"/>
        <dbReference type="ChEBI" id="CHEBI:58210"/>
        <dbReference type="ChEBI" id="CHEBI:456216"/>
        <dbReference type="EC" id="2.7.1.26"/>
    </reaction>
</comment>
<name>A0ABT6Q0A5_9PROT</name>
<dbReference type="GO" id="GO:0003919">
    <property type="term" value="F:FMN adenylyltransferase activity"/>
    <property type="evidence" value="ECO:0007669"/>
    <property type="project" value="UniProtKB-EC"/>
</dbReference>
<reference evidence="17" key="1">
    <citation type="submission" date="2023-05" db="EMBL/GenBank/DDBJ databases">
        <title>Whole genome sequence of Commensalibacter sp.</title>
        <authorList>
            <person name="Charoenyingcharoen P."/>
            <person name="Yukphan P."/>
        </authorList>
    </citation>
    <scope>NUCLEOTIDE SEQUENCE</scope>
    <source>
        <strain evidence="17">TBRC 16381</strain>
    </source>
</reference>
<evidence type="ECO:0000256" key="12">
    <source>
        <dbReference type="ARBA" id="ARBA00023268"/>
    </source>
</evidence>
<evidence type="ECO:0000256" key="1">
    <source>
        <dbReference type="ARBA" id="ARBA00002121"/>
    </source>
</evidence>